<comment type="caution">
    <text evidence="8">The sequence shown here is derived from an EMBL/GenBank/DDBJ whole genome shotgun (WGS) entry which is preliminary data.</text>
</comment>
<proteinExistence type="predicted"/>
<evidence type="ECO:0000259" key="7">
    <source>
        <dbReference type="Pfam" id="PF00662"/>
    </source>
</evidence>
<keyword evidence="10" id="KW-1185">Reference proteome</keyword>
<feature type="domain" description="NADH-Ubiquinone oxidoreductase (complex I) chain 5 N-terminal" evidence="7">
    <location>
        <begin position="71"/>
        <end position="105"/>
    </location>
</feature>
<evidence type="ECO:0000313" key="9">
    <source>
        <dbReference type="EMBL" id="RZN62122.1"/>
    </source>
</evidence>
<feature type="transmembrane region" description="Helical" evidence="5">
    <location>
        <begin position="275"/>
        <end position="294"/>
    </location>
</feature>
<feature type="transmembrane region" description="Helical" evidence="5">
    <location>
        <begin position="170"/>
        <end position="190"/>
    </location>
</feature>
<dbReference type="NCBIfam" id="NF005097">
    <property type="entry name" value="PRK06525.1"/>
    <property type="match status" value="1"/>
</dbReference>
<dbReference type="InterPro" id="IPR050616">
    <property type="entry name" value="CPA3_Na-H_Antiporter_A"/>
</dbReference>
<feature type="transmembrane region" description="Helical" evidence="5">
    <location>
        <begin position="73"/>
        <end position="95"/>
    </location>
</feature>
<evidence type="ECO:0000259" key="6">
    <source>
        <dbReference type="Pfam" id="PF00361"/>
    </source>
</evidence>
<keyword evidence="3 5" id="KW-1133">Transmembrane helix</keyword>
<dbReference type="OrthoDB" id="19089at2157"/>
<feature type="transmembrane region" description="Helical" evidence="5">
    <location>
        <begin position="116"/>
        <end position="133"/>
    </location>
</feature>
<evidence type="ECO:0000256" key="4">
    <source>
        <dbReference type="ARBA" id="ARBA00023136"/>
    </source>
</evidence>
<feature type="transmembrane region" description="Helical" evidence="5">
    <location>
        <begin position="451"/>
        <end position="474"/>
    </location>
</feature>
<name>A0A429GPQ2_9CREN</name>
<feature type="domain" description="NADH:quinone oxidoreductase/Mrp antiporter transmembrane" evidence="6">
    <location>
        <begin position="136"/>
        <end position="417"/>
    </location>
</feature>
<dbReference type="Proteomes" id="UP000277582">
    <property type="component" value="Unassembled WGS sequence"/>
</dbReference>
<dbReference type="GO" id="GO:0016020">
    <property type="term" value="C:membrane"/>
    <property type="evidence" value="ECO:0007669"/>
    <property type="project" value="UniProtKB-SubCell"/>
</dbReference>
<protein>
    <submittedName>
        <fullName evidence="8">Hydrogenase 4 subunit D</fullName>
    </submittedName>
</protein>
<evidence type="ECO:0000313" key="10">
    <source>
        <dbReference type="Proteomes" id="UP000277582"/>
    </source>
</evidence>
<dbReference type="Pfam" id="PF00662">
    <property type="entry name" value="Proton_antipo_N"/>
    <property type="match status" value="1"/>
</dbReference>
<reference evidence="8 10" key="1">
    <citation type="submission" date="2018-10" db="EMBL/GenBank/DDBJ databases">
        <title>Co-occurring genomic capacity for anaerobic methane metabolism and dissimilatory sulfite reduction discovered in the Korarchaeota.</title>
        <authorList>
            <person name="Mckay L.J."/>
            <person name="Dlakic M."/>
            <person name="Fields M.W."/>
            <person name="Delmont T.O."/>
            <person name="Eren A.M."/>
            <person name="Jay Z.J."/>
            <person name="Klingelsmith K.B."/>
            <person name="Rusch D.B."/>
            <person name="Inskeep W.P."/>
        </authorList>
    </citation>
    <scope>NUCLEOTIDE SEQUENCE [LARGE SCALE GENOMIC DNA]</scope>
    <source>
        <strain evidence="8 10">MDKW</strain>
    </source>
</reference>
<dbReference type="Proteomes" id="UP000316217">
    <property type="component" value="Unassembled WGS sequence"/>
</dbReference>
<evidence type="ECO:0000313" key="11">
    <source>
        <dbReference type="Proteomes" id="UP000316217"/>
    </source>
</evidence>
<reference evidence="9 11" key="2">
    <citation type="journal article" date="2019" name="Nat. Microbiol.">
        <title>Wide diversity of methane and short-chain alkane metabolisms in uncultured archaea.</title>
        <authorList>
            <person name="Borrel G."/>
            <person name="Adam P.S."/>
            <person name="McKay L.J."/>
            <person name="Chen L.X."/>
            <person name="Sierra-Garcia I.N."/>
            <person name="Sieber C.M."/>
            <person name="Letourneur Q."/>
            <person name="Ghozlane A."/>
            <person name="Andersen G.L."/>
            <person name="Li W.J."/>
            <person name="Hallam S.J."/>
            <person name="Muyzer G."/>
            <person name="de Oliveira V.M."/>
            <person name="Inskeep W.P."/>
            <person name="Banfield J.F."/>
            <person name="Gribaldo S."/>
        </authorList>
    </citation>
    <scope>NUCLEOTIDE SEQUENCE [LARGE SCALE GENOMIC DNA]</scope>
    <source>
        <strain evidence="9">NM4</strain>
    </source>
</reference>
<dbReference type="InterPro" id="IPR001750">
    <property type="entry name" value="ND/Mrp_TM"/>
</dbReference>
<dbReference type="PRINTS" id="PR01434">
    <property type="entry name" value="NADHDHGNASE5"/>
</dbReference>
<feature type="transmembrane region" description="Helical" evidence="5">
    <location>
        <begin position="210"/>
        <end position="232"/>
    </location>
</feature>
<dbReference type="InterPro" id="IPR001516">
    <property type="entry name" value="Proton_antipo_N"/>
</dbReference>
<accession>A0A429GPQ2</accession>
<feature type="transmembrane region" description="Helical" evidence="5">
    <location>
        <begin position="403"/>
        <end position="430"/>
    </location>
</feature>
<evidence type="ECO:0000313" key="8">
    <source>
        <dbReference type="EMBL" id="RSN75723.1"/>
    </source>
</evidence>
<keyword evidence="4 5" id="KW-0472">Membrane</keyword>
<dbReference type="EMBL" id="RXII01000054">
    <property type="protein sequence ID" value="RZN62122.1"/>
    <property type="molecule type" value="Genomic_DNA"/>
</dbReference>
<comment type="subcellular location">
    <subcellularLocation>
        <location evidence="1">Membrane</location>
        <topology evidence="1">Multi-pass membrane protein</topology>
    </subcellularLocation>
</comment>
<keyword evidence="2 5" id="KW-0812">Transmembrane</keyword>
<feature type="transmembrane region" description="Helical" evidence="5">
    <location>
        <begin position="343"/>
        <end position="361"/>
    </location>
</feature>
<organism evidence="8 10">
    <name type="scientific">Candidatus Methanodesulfokora washburnensis</name>
    <dbReference type="NCBI Taxonomy" id="2478471"/>
    <lineage>
        <taxon>Archaea</taxon>
        <taxon>Thermoproteota</taxon>
        <taxon>Candidatus Korarchaeia</taxon>
        <taxon>Candidatus Korarchaeia incertae sedis</taxon>
        <taxon>Candidatus Methanodesulfokora</taxon>
    </lineage>
</organism>
<dbReference type="RefSeq" id="WP_125671058.1">
    <property type="nucleotide sequence ID" value="NZ_RCOS01000070.1"/>
</dbReference>
<dbReference type="EMBL" id="RCOS01000070">
    <property type="protein sequence ID" value="RSN75723.1"/>
    <property type="molecule type" value="Genomic_DNA"/>
</dbReference>
<dbReference type="AlphaFoldDB" id="A0A429GPQ2"/>
<gene>
    <name evidence="8" type="ORF">D6D85_05675</name>
    <name evidence="9" type="ORF">EF810_03620</name>
</gene>
<feature type="transmembrane region" description="Helical" evidence="5">
    <location>
        <begin position="301"/>
        <end position="323"/>
    </location>
</feature>
<evidence type="ECO:0000256" key="3">
    <source>
        <dbReference type="ARBA" id="ARBA00022989"/>
    </source>
</evidence>
<dbReference type="PANTHER" id="PTHR43373:SF1">
    <property type="entry name" value="NA(+)_H(+) ANTIPORTER SUBUNIT A"/>
    <property type="match status" value="1"/>
</dbReference>
<feature type="transmembrane region" description="Helical" evidence="5">
    <location>
        <begin position="373"/>
        <end position="391"/>
    </location>
</feature>
<feature type="transmembrane region" description="Helical" evidence="5">
    <location>
        <begin position="31"/>
        <end position="53"/>
    </location>
</feature>
<evidence type="ECO:0000256" key="5">
    <source>
        <dbReference type="SAM" id="Phobius"/>
    </source>
</evidence>
<feature type="transmembrane region" description="Helical" evidence="5">
    <location>
        <begin position="139"/>
        <end position="158"/>
    </location>
</feature>
<evidence type="ECO:0000256" key="1">
    <source>
        <dbReference type="ARBA" id="ARBA00004141"/>
    </source>
</evidence>
<dbReference type="Pfam" id="PF00361">
    <property type="entry name" value="Proton_antipo_M"/>
    <property type="match status" value="1"/>
</dbReference>
<sequence>MANLFAIMATALPLLSGLVTFLAGGKRECELIAGLSSSATFALVLLTAASLLMEGSSEEIMVSFGSIRLYGIIVDYLSVLVAIAVSLVGLLIIIFSFGYMSPDNREHPVNRGFQRYYGMMQIFMGSMLGFVFSGTFLGLILFFEMTGICSWILIAFWHEEKESRVKATKALLFTHAGEIFLVAAAALTIANTGDLSVSSLKLLDEGMRGMVMLLILVAAWAKSAQIPFYSWLPDAMIAPTPVSAYLHAAAMVKVGVYLLARTIPSSLPLPPTVPLIAGIFSAATMIWGLLLYFPQVDMKRLLAYSTITQLSYMFLGLSFAMLGSAQGYSGAIMHLFNHAFSKGLFFLVAGALAASTGSRFLTDYSGIFRRNRLLGASFVIATISIAGVPPFNCFFSKFTIISAGFLSGGIFTVLGVMAIVESVLCFIWFLRWLQKCVMGEESDVIRSSSRMRLSMSASLLLLSIFCFISQYIAMEFLPREVWPW</sequence>
<evidence type="ECO:0000256" key="2">
    <source>
        <dbReference type="ARBA" id="ARBA00022692"/>
    </source>
</evidence>
<feature type="transmembrane region" description="Helical" evidence="5">
    <location>
        <begin position="6"/>
        <end position="24"/>
    </location>
</feature>
<feature type="transmembrane region" description="Helical" evidence="5">
    <location>
        <begin position="244"/>
        <end position="263"/>
    </location>
</feature>
<dbReference type="PANTHER" id="PTHR43373">
    <property type="entry name" value="NA(+)/H(+) ANTIPORTER SUBUNIT"/>
    <property type="match status" value="1"/>
</dbReference>